<organism evidence="3 4">
    <name type="scientific">Belnapia mucosa</name>
    <dbReference type="NCBI Taxonomy" id="2804532"/>
    <lineage>
        <taxon>Bacteria</taxon>
        <taxon>Pseudomonadati</taxon>
        <taxon>Pseudomonadota</taxon>
        <taxon>Alphaproteobacteria</taxon>
        <taxon>Acetobacterales</taxon>
        <taxon>Roseomonadaceae</taxon>
        <taxon>Belnapia</taxon>
    </lineage>
</organism>
<dbReference type="PANTHER" id="PTHR42928:SF5">
    <property type="entry name" value="BLR1237 PROTEIN"/>
    <property type="match status" value="1"/>
</dbReference>
<comment type="caution">
    <text evidence="3">The sequence shown here is derived from an EMBL/GenBank/DDBJ whole genome shotgun (WGS) entry which is preliminary data.</text>
</comment>
<sequence>MRRRSLLAGSSLLALPGLARAQGAWPSRPVRIVVPFGLGGSADLAARFLAEPLSAALGQPVVVENRPGAGAVIGTDLVAKSAPDGHTLLLMSNTHTANETLLPQRPYALMRDLAPVAAINIAYHVLAVHASLGVRTVPELIAKAKAAPGTLDYASSGPGTPYHIASEVFAALAGIRLNHIPFRGSNEARTALIAGQVPIMFDAIPTMREQITNGRVIGLGTTGLTRSPLLPDLPSVAESVPGFEASIWLGLMGPAGLPAPIIARLHEEVGRVLTAPAARDSMARGGAEPMLMSTAEFDAFLRRDIERQREWIRLARIEIG</sequence>
<dbReference type="CDD" id="cd13578">
    <property type="entry name" value="PBP2_Bug27"/>
    <property type="match status" value="1"/>
</dbReference>
<reference evidence="3 4" key="1">
    <citation type="submission" date="2021-01" db="EMBL/GenBank/DDBJ databases">
        <title>Belnapia mucosa sp. nov. and Belnapia arida sp. nov., isolated from the Tabernas Desert (Almeria, Spain).</title>
        <authorList>
            <person name="Molina-Menor E."/>
            <person name="Vidal-Verdu A."/>
            <person name="Calonge A."/>
            <person name="Satari L."/>
            <person name="Pereto Magraner J."/>
            <person name="Porcar Miralles M."/>
        </authorList>
    </citation>
    <scope>NUCLEOTIDE SEQUENCE [LARGE SCALE GENOMIC DNA]</scope>
    <source>
        <strain evidence="3 4">T6</strain>
    </source>
</reference>
<keyword evidence="4" id="KW-1185">Reference proteome</keyword>
<proteinExistence type="inferred from homology"/>
<dbReference type="Gene3D" id="3.40.190.10">
    <property type="entry name" value="Periplasmic binding protein-like II"/>
    <property type="match status" value="1"/>
</dbReference>
<dbReference type="Gene3D" id="3.40.190.150">
    <property type="entry name" value="Bordetella uptake gene, domain 1"/>
    <property type="match status" value="1"/>
</dbReference>
<dbReference type="RefSeq" id="WP_202827484.1">
    <property type="nucleotide sequence ID" value="NZ_JAEUXJ010000010.1"/>
</dbReference>
<comment type="similarity">
    <text evidence="1">Belongs to the UPF0065 (bug) family.</text>
</comment>
<feature type="signal peptide" evidence="2">
    <location>
        <begin position="1"/>
        <end position="21"/>
    </location>
</feature>
<evidence type="ECO:0000313" key="4">
    <source>
        <dbReference type="Proteomes" id="UP000606490"/>
    </source>
</evidence>
<keyword evidence="2" id="KW-0732">Signal</keyword>
<dbReference type="InterPro" id="IPR042100">
    <property type="entry name" value="Bug_dom1"/>
</dbReference>
<evidence type="ECO:0000256" key="2">
    <source>
        <dbReference type="SAM" id="SignalP"/>
    </source>
</evidence>
<dbReference type="PIRSF" id="PIRSF017082">
    <property type="entry name" value="YflP"/>
    <property type="match status" value="1"/>
</dbReference>
<dbReference type="Proteomes" id="UP000606490">
    <property type="component" value="Unassembled WGS sequence"/>
</dbReference>
<dbReference type="InterPro" id="IPR005064">
    <property type="entry name" value="BUG"/>
</dbReference>
<gene>
    <name evidence="3" type="ORF">JMJ55_20580</name>
</gene>
<dbReference type="EMBL" id="JAEUXJ010000010">
    <property type="protein sequence ID" value="MBL6457737.1"/>
    <property type="molecule type" value="Genomic_DNA"/>
</dbReference>
<evidence type="ECO:0000256" key="1">
    <source>
        <dbReference type="ARBA" id="ARBA00006987"/>
    </source>
</evidence>
<feature type="chain" id="PRO_5046191350" evidence="2">
    <location>
        <begin position="22"/>
        <end position="320"/>
    </location>
</feature>
<name>A0ABS1V7Z4_9PROT</name>
<dbReference type="PANTHER" id="PTHR42928">
    <property type="entry name" value="TRICARBOXYLATE-BINDING PROTEIN"/>
    <property type="match status" value="1"/>
</dbReference>
<protein>
    <submittedName>
        <fullName evidence="3">Tripartite tricarboxylate transporter substrate binding protein</fullName>
    </submittedName>
</protein>
<accession>A0ABS1V7Z4</accession>
<evidence type="ECO:0000313" key="3">
    <source>
        <dbReference type="EMBL" id="MBL6457737.1"/>
    </source>
</evidence>
<dbReference type="SUPFAM" id="SSF53850">
    <property type="entry name" value="Periplasmic binding protein-like II"/>
    <property type="match status" value="1"/>
</dbReference>
<dbReference type="Pfam" id="PF03401">
    <property type="entry name" value="TctC"/>
    <property type="match status" value="1"/>
</dbReference>